<evidence type="ECO:0000313" key="1">
    <source>
        <dbReference type="EMBL" id="MEB4591111.1"/>
    </source>
</evidence>
<sequence>MSSRKNVQCSQCFSLERTRLLWLYLQRLPLAPHHKVLHIAPELGLYQALAKRINKENYIVADISPDRYPFVENCIKIDLSDLESQPSREFDLILHSHVLEHVPCNIAYTLFHLHRMLKDSGRHFFVVPFTPGKYEENFQDLSYAERCQRFGQHDHVRLFGRKDIGAHLGKLLRLPADIDVTRDFTPEELLEANIPESCWREFQGCAVFNLGRSDMKFLP</sequence>
<gene>
    <name evidence="1" type="ORF">VSS37_08990</name>
</gene>
<dbReference type="Proteomes" id="UP001308005">
    <property type="component" value="Unassembled WGS sequence"/>
</dbReference>
<dbReference type="InterPro" id="IPR029063">
    <property type="entry name" value="SAM-dependent_MTases_sf"/>
</dbReference>
<keyword evidence="1" id="KW-0489">Methyltransferase</keyword>
<proteinExistence type="predicted"/>
<organism evidence="1 2">
    <name type="scientific">Candidatus Thiothrix phosphatis</name>
    <dbReference type="NCBI Taxonomy" id="3112415"/>
    <lineage>
        <taxon>Bacteria</taxon>
        <taxon>Pseudomonadati</taxon>
        <taxon>Pseudomonadota</taxon>
        <taxon>Gammaproteobacteria</taxon>
        <taxon>Thiotrichales</taxon>
        <taxon>Thiotrichaceae</taxon>
        <taxon>Thiothrix</taxon>
    </lineage>
</organism>
<reference evidence="1 2" key="2">
    <citation type="submission" date="2024-01" db="EMBL/GenBank/DDBJ databases">
        <authorList>
            <person name="Xie X."/>
        </authorList>
    </citation>
    <scope>NUCLEOTIDE SEQUENCE [LARGE SCALE GENOMIC DNA]</scope>
    <source>
        <strain evidence="1">SCUT-1</strain>
    </source>
</reference>
<comment type="caution">
    <text evidence="1">The sequence shown here is derived from an EMBL/GenBank/DDBJ whole genome shotgun (WGS) entry which is preliminary data.</text>
</comment>
<protein>
    <submittedName>
        <fullName evidence="1">Methyltransferase domain-containing protein</fullName>
    </submittedName>
</protein>
<accession>A0ABU6CX15</accession>
<reference evidence="2" key="1">
    <citation type="submission" date="2023-07" db="EMBL/GenBank/DDBJ databases">
        <title>The carbon used by Thiothrix.</title>
        <authorList>
            <person name="Chen L."/>
        </authorList>
    </citation>
    <scope>NUCLEOTIDE SEQUENCE [LARGE SCALE GENOMIC DNA]</scope>
</reference>
<dbReference type="Gene3D" id="3.40.50.150">
    <property type="entry name" value="Vaccinia Virus protein VP39"/>
    <property type="match status" value="1"/>
</dbReference>
<dbReference type="Pfam" id="PF13489">
    <property type="entry name" value="Methyltransf_23"/>
    <property type="match status" value="1"/>
</dbReference>
<dbReference type="RefSeq" id="WP_324694496.1">
    <property type="nucleotide sequence ID" value="NZ_JAYMYJ010000086.1"/>
</dbReference>
<dbReference type="EMBL" id="JAYMYJ010000086">
    <property type="protein sequence ID" value="MEB4591111.1"/>
    <property type="molecule type" value="Genomic_DNA"/>
</dbReference>
<keyword evidence="1" id="KW-0808">Transferase</keyword>
<keyword evidence="2" id="KW-1185">Reference proteome</keyword>
<dbReference type="CDD" id="cd02440">
    <property type="entry name" value="AdoMet_MTases"/>
    <property type="match status" value="1"/>
</dbReference>
<dbReference type="SUPFAM" id="SSF53335">
    <property type="entry name" value="S-adenosyl-L-methionine-dependent methyltransferases"/>
    <property type="match status" value="1"/>
</dbReference>
<name>A0ABU6CX15_9GAMM</name>
<dbReference type="GO" id="GO:0032259">
    <property type="term" value="P:methylation"/>
    <property type="evidence" value="ECO:0007669"/>
    <property type="project" value="UniProtKB-KW"/>
</dbReference>
<evidence type="ECO:0000313" key="2">
    <source>
        <dbReference type="Proteomes" id="UP001308005"/>
    </source>
</evidence>
<dbReference type="GO" id="GO:0008168">
    <property type="term" value="F:methyltransferase activity"/>
    <property type="evidence" value="ECO:0007669"/>
    <property type="project" value="UniProtKB-KW"/>
</dbReference>